<sequence length="170" mass="20115">MSEKVKVPQWFSEWYLGIDTEGFGLSASRQQMALYKIARQDFGYNFYDSISDEDDDIVVTSVEKAVDYVEKHRVELIRAIIDGYEVKEPRYLIKIVPNRFLAMYWSHGEAVLYTTALPYAVSNQPSQDYRFKFTESDYRELWNHNITWQPFLPPFDETDPHFEKVSDDND</sequence>
<dbReference type="PATRIC" id="fig|1423808.3.peg.951"/>
<dbReference type="Pfam" id="PF07852">
    <property type="entry name" value="DUF1642"/>
    <property type="match status" value="1"/>
</dbReference>
<dbReference type="AlphaFoldDB" id="A0A0R1L3R8"/>
<evidence type="ECO:0000313" key="1">
    <source>
        <dbReference type="EMBL" id="KRK87545.1"/>
    </source>
</evidence>
<dbReference type="Proteomes" id="UP000051581">
    <property type="component" value="Unassembled WGS sequence"/>
</dbReference>
<dbReference type="RefSeq" id="WP_057826016.1">
    <property type="nucleotide sequence ID" value="NZ_AZEA01000019.1"/>
</dbReference>
<reference evidence="1 2" key="1">
    <citation type="journal article" date="2015" name="Genome Announc.">
        <title>Expanding the biotechnology potential of lactobacilli through comparative genomics of 213 strains and associated genera.</title>
        <authorList>
            <person name="Sun Z."/>
            <person name="Harris H.M."/>
            <person name="McCann A."/>
            <person name="Guo C."/>
            <person name="Argimon S."/>
            <person name="Zhang W."/>
            <person name="Yang X."/>
            <person name="Jeffery I.B."/>
            <person name="Cooney J.C."/>
            <person name="Kagawa T.F."/>
            <person name="Liu W."/>
            <person name="Song Y."/>
            <person name="Salvetti E."/>
            <person name="Wrobel A."/>
            <person name="Rasinkangas P."/>
            <person name="Parkhill J."/>
            <person name="Rea M.C."/>
            <person name="O'Sullivan O."/>
            <person name="Ritari J."/>
            <person name="Douillard F.P."/>
            <person name="Paul Ross R."/>
            <person name="Yang R."/>
            <person name="Briner A.E."/>
            <person name="Felis G.E."/>
            <person name="de Vos W.M."/>
            <person name="Barrangou R."/>
            <person name="Klaenhammer T.R."/>
            <person name="Caufield P.W."/>
            <person name="Cui Y."/>
            <person name="Zhang H."/>
            <person name="O'Toole P.W."/>
        </authorList>
    </citation>
    <scope>NUCLEOTIDE SEQUENCE [LARGE SCALE GENOMIC DNA]</scope>
    <source>
        <strain evidence="1 2">DSM 19904</strain>
    </source>
</reference>
<keyword evidence="2" id="KW-1185">Reference proteome</keyword>
<organism evidence="1 2">
    <name type="scientific">Lentilactobacillus sunkii DSM 19904</name>
    <dbReference type="NCBI Taxonomy" id="1423808"/>
    <lineage>
        <taxon>Bacteria</taxon>
        <taxon>Bacillati</taxon>
        <taxon>Bacillota</taxon>
        <taxon>Bacilli</taxon>
        <taxon>Lactobacillales</taxon>
        <taxon>Lactobacillaceae</taxon>
        <taxon>Lentilactobacillus</taxon>
    </lineage>
</organism>
<name>A0A0R1L3R8_9LACO</name>
<protein>
    <submittedName>
        <fullName evidence="1">Uncharacterized protein</fullName>
    </submittedName>
</protein>
<evidence type="ECO:0000313" key="2">
    <source>
        <dbReference type="Proteomes" id="UP000051581"/>
    </source>
</evidence>
<accession>A0A0R1L3R8</accession>
<dbReference type="EMBL" id="AZEA01000019">
    <property type="protein sequence ID" value="KRK87545.1"/>
    <property type="molecule type" value="Genomic_DNA"/>
</dbReference>
<dbReference type="InterPro" id="IPR012865">
    <property type="entry name" value="DUF1642"/>
</dbReference>
<gene>
    <name evidence="1" type="ORF">FD17_GL000943</name>
</gene>
<comment type="caution">
    <text evidence="1">The sequence shown here is derived from an EMBL/GenBank/DDBJ whole genome shotgun (WGS) entry which is preliminary data.</text>
</comment>
<proteinExistence type="predicted"/>
<dbReference type="OrthoDB" id="2301693at2"/>